<protein>
    <recommendedName>
        <fullName evidence="5">Carbohydrate-binding module family 19 protein</fullName>
    </recommendedName>
</protein>
<dbReference type="AlphaFoldDB" id="A0A166NSW4"/>
<name>A0A166NSW4_9HYPO</name>
<evidence type="ECO:0000313" key="3">
    <source>
        <dbReference type="EMBL" id="KZZ92170.1"/>
    </source>
</evidence>
<feature type="compositionally biased region" description="Polar residues" evidence="1">
    <location>
        <begin position="194"/>
        <end position="208"/>
    </location>
</feature>
<sequence length="881" mass="88920">MMIFNLVAAAAAAALFSNFYQVVEAGPLRWSPVRLRRDDAGNFSEGYDGEATLPPGSAPRPVFSTVIDKTLSILNSILTPAGKTPDLNAMTASLVVIPVTTPTETGGSLTNGVSGVPRSEPLSTVASSFASSPVLTASASTNSEATRPTLATGGSQIGTTTEIKSEVSSVLVSPLTSTAVSSSSNTTHRDETSPTRTTAESQTGVSTEFKSDVPTSRFPLLSSASVLSASATTSPEATLPALATGGLQNGSSTALESVTSLAITTTSTSLGSTGSVSLSGSIDSFARPTATAQSTFSSAGSLDLFTATSGATLGTETSQPSAFPTFPGPINTTQADTVVTTALTPNVTSLVTPTTADSATTVPPVSSTAGDSTSLQLNPDSISKTTIRTGAKFSPTKASTTALSISAANPPALPTSVLSPNSTRLSLESTALSAPDASITPKADPAPFSDTTSILVTFANSTNAAAPTLIGTDLPTNTFAISTSSVKASPVSSGTSPASPETQSSGAGTTTSIASTAVTSVAEQASTALTFTPTGTPDIDVPTVISTYPTGTVTVAADVYASNLAQAKDLNKVYSSLTPQSACLGTQAACIGGKMAECNGGAFSLADCPAAQKCYALPMTTTQGVQVACSDPKEAEKVLGIIDSGGSTVLPGSRTDEPQTTVTTATTHIILTRTRFVTLSDATSTVLPEPTSSASSLPTLGPVFETLTQLTTSKTLQEVSPTQPDPQTTFQPTVRTTSQNEPLSTSVTSAVVVLPPPPPPPAEDSFTSRPSRIVITQSFLNKPTSNGPPPPPVTTDLSTPDTNSLLLIPVDLPTSLPAVATPNRAAQSAVAADVGSAAPPARSTVVVNSGTPTVSVFLTVTVTEKEKETMTVTATVTMPRK</sequence>
<comment type="caution">
    <text evidence="3">The sequence shown here is derived from an EMBL/GenBank/DDBJ whole genome shotgun (WGS) entry which is preliminary data.</text>
</comment>
<organism evidence="3 4">
    <name type="scientific">Moelleriella libera RCEF 2490</name>
    <dbReference type="NCBI Taxonomy" id="1081109"/>
    <lineage>
        <taxon>Eukaryota</taxon>
        <taxon>Fungi</taxon>
        <taxon>Dikarya</taxon>
        <taxon>Ascomycota</taxon>
        <taxon>Pezizomycotina</taxon>
        <taxon>Sordariomycetes</taxon>
        <taxon>Hypocreomycetidae</taxon>
        <taxon>Hypocreales</taxon>
        <taxon>Clavicipitaceae</taxon>
        <taxon>Moelleriella</taxon>
    </lineage>
</organism>
<accession>A0A166NSW4</accession>
<keyword evidence="4" id="KW-1185">Reference proteome</keyword>
<feature type="region of interest" description="Disordered" evidence="1">
    <location>
        <begin position="139"/>
        <end position="158"/>
    </location>
</feature>
<feature type="chain" id="PRO_5007877947" description="Carbohydrate-binding module family 19 protein" evidence="2">
    <location>
        <begin position="26"/>
        <end position="881"/>
    </location>
</feature>
<evidence type="ECO:0008006" key="5">
    <source>
        <dbReference type="Google" id="ProtNLM"/>
    </source>
</evidence>
<feature type="region of interest" description="Disordered" evidence="1">
    <location>
        <begin position="716"/>
        <end position="743"/>
    </location>
</feature>
<feature type="compositionally biased region" description="Low complexity" evidence="1">
    <location>
        <begin position="716"/>
        <end position="733"/>
    </location>
</feature>
<dbReference type="EMBL" id="AZGY01000016">
    <property type="protein sequence ID" value="KZZ92170.1"/>
    <property type="molecule type" value="Genomic_DNA"/>
</dbReference>
<dbReference type="STRING" id="1081109.A0A166NSW4"/>
<gene>
    <name evidence="3" type="ORF">AAL_06380</name>
</gene>
<feature type="region of interest" description="Disordered" evidence="1">
    <location>
        <begin position="176"/>
        <end position="213"/>
    </location>
</feature>
<evidence type="ECO:0000256" key="1">
    <source>
        <dbReference type="SAM" id="MobiDB-lite"/>
    </source>
</evidence>
<dbReference type="Proteomes" id="UP000078544">
    <property type="component" value="Unassembled WGS sequence"/>
</dbReference>
<evidence type="ECO:0000313" key="4">
    <source>
        <dbReference type="Proteomes" id="UP000078544"/>
    </source>
</evidence>
<feature type="compositionally biased region" description="Low complexity" evidence="1">
    <location>
        <begin position="487"/>
        <end position="496"/>
    </location>
</feature>
<dbReference type="OrthoDB" id="2362516at2759"/>
<evidence type="ECO:0000256" key="2">
    <source>
        <dbReference type="SAM" id="SignalP"/>
    </source>
</evidence>
<proteinExistence type="predicted"/>
<feature type="region of interest" description="Disordered" evidence="1">
    <location>
        <begin position="487"/>
        <end position="510"/>
    </location>
</feature>
<feature type="compositionally biased region" description="Low complexity" evidence="1">
    <location>
        <begin position="176"/>
        <end position="186"/>
    </location>
</feature>
<reference evidence="3 4" key="1">
    <citation type="journal article" date="2016" name="Genome Biol. Evol.">
        <title>Divergent and convergent evolution of fungal pathogenicity.</title>
        <authorList>
            <person name="Shang Y."/>
            <person name="Xiao G."/>
            <person name="Zheng P."/>
            <person name="Cen K."/>
            <person name="Zhan S."/>
            <person name="Wang C."/>
        </authorList>
    </citation>
    <scope>NUCLEOTIDE SEQUENCE [LARGE SCALE GENOMIC DNA]</scope>
    <source>
        <strain evidence="3 4">RCEF 2490</strain>
    </source>
</reference>
<keyword evidence="2" id="KW-0732">Signal</keyword>
<feature type="signal peptide" evidence="2">
    <location>
        <begin position="1"/>
        <end position="25"/>
    </location>
</feature>
<feature type="region of interest" description="Disordered" evidence="1">
    <location>
        <begin position="354"/>
        <end position="379"/>
    </location>
</feature>